<dbReference type="Proteomes" id="UP000006854">
    <property type="component" value="Chromosome"/>
</dbReference>
<dbReference type="EMBL" id="FR845719">
    <property type="protein sequence ID" value="CCA57636.1"/>
    <property type="molecule type" value="Genomic_DNA"/>
</dbReference>
<feature type="region of interest" description="Disordered" evidence="1">
    <location>
        <begin position="117"/>
        <end position="136"/>
    </location>
</feature>
<dbReference type="eggNOG" id="ENOG5031BAZ">
    <property type="taxonomic scope" value="Bacteria"/>
</dbReference>
<dbReference type="STRING" id="953739.SVEN_4350"/>
<dbReference type="RefSeq" id="WP_015035546.1">
    <property type="nucleotide sequence ID" value="NC_018750.1"/>
</dbReference>
<evidence type="ECO:0000313" key="2">
    <source>
        <dbReference type="EMBL" id="CCA57636.1"/>
    </source>
</evidence>
<sequence>MNIDPTEPWGVAIDYAGRAAVTEDGHTVDVRVYDNSLGHALQRDPVTGQYPAVYVTAEVTEKGTGDAVLRGSGLIIVDARDGAPVVPDPTSVQRAVTAALADFETRRADCAALCAAWAPPTPEPEPTPTPEPEPAP</sequence>
<proteinExistence type="predicted"/>
<keyword evidence="3" id="KW-1185">Reference proteome</keyword>
<feature type="compositionally biased region" description="Pro residues" evidence="1">
    <location>
        <begin position="119"/>
        <end position="136"/>
    </location>
</feature>
<name>F2RIT0_STRVP</name>
<dbReference type="PATRIC" id="fig|953739.5.peg.6853"/>
<dbReference type="AlphaFoldDB" id="F2RIT0"/>
<dbReference type="HOGENOM" id="CLU_1926476_0_0_11"/>
<dbReference type="KEGG" id="sve:SVEN_4350"/>
<organism evidence="2 3">
    <name type="scientific">Streptomyces venezuelae (strain ATCC 10712 / CBS 650.69 / DSM 40230 / JCM 4526 / NBRC 13096 / PD 04745)</name>
    <dbReference type="NCBI Taxonomy" id="953739"/>
    <lineage>
        <taxon>Bacteria</taxon>
        <taxon>Bacillati</taxon>
        <taxon>Actinomycetota</taxon>
        <taxon>Actinomycetes</taxon>
        <taxon>Kitasatosporales</taxon>
        <taxon>Streptomycetaceae</taxon>
        <taxon>Streptomyces</taxon>
    </lineage>
</organism>
<protein>
    <submittedName>
        <fullName evidence="2">Uncharacterized protein</fullName>
    </submittedName>
</protein>
<evidence type="ECO:0000313" key="3">
    <source>
        <dbReference type="Proteomes" id="UP000006854"/>
    </source>
</evidence>
<dbReference type="OrthoDB" id="4232809at2"/>
<dbReference type="GeneID" id="51864914"/>
<reference evidence="2 3" key="1">
    <citation type="journal article" date="2011" name="BMC Genomics">
        <title>Genome-wide analysis of the role of GlnR in Streptomyces venezuelae provides new insights into global nitrogen regulation in actinomycetes.</title>
        <authorList>
            <person name="Pullan S.T."/>
            <person name="Bibb M.J."/>
            <person name="Merrick M."/>
        </authorList>
    </citation>
    <scope>NUCLEOTIDE SEQUENCE [LARGE SCALE GENOMIC DNA]</scope>
    <source>
        <strain evidence="2">ATCC 10712</strain>
    </source>
</reference>
<evidence type="ECO:0000256" key="1">
    <source>
        <dbReference type="SAM" id="MobiDB-lite"/>
    </source>
</evidence>
<accession>F2RIT0</accession>
<gene>
    <name evidence="2" type="ordered locus">SVEN_4350</name>
</gene>